<evidence type="ECO:0000256" key="2">
    <source>
        <dbReference type="ARBA" id="ARBA00009916"/>
    </source>
</evidence>
<evidence type="ECO:0000256" key="3">
    <source>
        <dbReference type="ARBA" id="ARBA00022448"/>
    </source>
</evidence>
<feature type="transmembrane region" description="Helical" evidence="8">
    <location>
        <begin position="334"/>
        <end position="352"/>
    </location>
</feature>
<comment type="similarity">
    <text evidence="2 8">Belongs to the inorganic phosphate transporter (PiT) (TC 2.A.20) family.</text>
</comment>
<feature type="transmembrane region" description="Helical" evidence="8">
    <location>
        <begin position="299"/>
        <end position="322"/>
    </location>
</feature>
<proteinExistence type="inferred from homology"/>
<evidence type="ECO:0000256" key="6">
    <source>
        <dbReference type="ARBA" id="ARBA00022989"/>
    </source>
</evidence>
<evidence type="ECO:0000256" key="1">
    <source>
        <dbReference type="ARBA" id="ARBA00004141"/>
    </source>
</evidence>
<feature type="transmembrane region" description="Helical" evidence="8">
    <location>
        <begin position="605"/>
        <end position="630"/>
    </location>
</feature>
<feature type="transmembrane region" description="Helical" evidence="8">
    <location>
        <begin position="182"/>
        <end position="202"/>
    </location>
</feature>
<dbReference type="Proteomes" id="UP001164746">
    <property type="component" value="Chromosome 10"/>
</dbReference>
<keyword evidence="4 8" id="KW-0592">Phosphate transport</keyword>
<evidence type="ECO:0000313" key="9">
    <source>
        <dbReference type="EMBL" id="WAR16596.1"/>
    </source>
</evidence>
<evidence type="ECO:0000313" key="10">
    <source>
        <dbReference type="Proteomes" id="UP001164746"/>
    </source>
</evidence>
<comment type="subcellular location">
    <subcellularLocation>
        <location evidence="1 8">Membrane</location>
        <topology evidence="1 8">Multi-pass membrane protein</topology>
    </subcellularLocation>
</comment>
<keyword evidence="7 8" id="KW-0472">Membrane</keyword>
<sequence>MDPYEHALVRWNIGAYDDSLMPDSCDSSSFTLTFPLTLAPSPEGFKPEFTEADLCKAFKHLLLRQYPRNCDLTSSWSSRKPLAESEPRTIQLFGETFFSQEIAEMTVATLSQPRFAPEVSSTPGSATILVTEEQNLSAVSTCSESEPEACFALQLQVYIYDITTLISSVDNRFFTMIYDDTWLWIVILGFIAAFVLAFGLGANDVANSFGTSVGAKVSNTIRKGIISPEMFTNGTEDTFLAGNLSALTGSCIWLIVATFMKLPVSGTHSIVGATLGFSMVINGFKGIGWTKLAMIGASWFVSPLMSGLVSIGLFKLIDIMVLTKEKPLEPGLRLLPLFYAFTLAVNLFSVFYKGSELLHFNEIPFYGTMILTFGGAFLTAILVRIFVVPRQRKKINIMCKQLLEEEGMLPEKKDDIKELTDSTYMKIIDQEVMVIAENQNNKISEINDTEKDERADDALLEIKKNLSEKDEKKGMGDADDDRPEVAGLFKFLQVLTAIFGSFAHGGNDVSNAIGPLVALWITATTGSSAQKAPVPIWVLVYGGVGISIGLWVGFCIEVGSALTVLVASNIGIPISTTHCKVGSVVCVGRVRSKGSVDWKLFRNIILAWVVTLPVSGGLSALSMYGFCAILNATTS</sequence>
<feature type="transmembrane region" description="Helical" evidence="8">
    <location>
        <begin position="534"/>
        <end position="554"/>
    </location>
</feature>
<dbReference type="PANTHER" id="PTHR11101">
    <property type="entry name" value="PHOSPHATE TRANSPORTER"/>
    <property type="match status" value="1"/>
</dbReference>
<organism evidence="9 10">
    <name type="scientific">Mya arenaria</name>
    <name type="common">Soft-shell clam</name>
    <dbReference type="NCBI Taxonomy" id="6604"/>
    <lineage>
        <taxon>Eukaryota</taxon>
        <taxon>Metazoa</taxon>
        <taxon>Spiralia</taxon>
        <taxon>Lophotrochozoa</taxon>
        <taxon>Mollusca</taxon>
        <taxon>Bivalvia</taxon>
        <taxon>Autobranchia</taxon>
        <taxon>Heteroconchia</taxon>
        <taxon>Euheterodonta</taxon>
        <taxon>Imparidentia</taxon>
        <taxon>Neoheterodontei</taxon>
        <taxon>Myida</taxon>
        <taxon>Myoidea</taxon>
        <taxon>Myidae</taxon>
        <taxon>Mya</taxon>
    </lineage>
</organism>
<keyword evidence="5 8" id="KW-0812">Transmembrane</keyword>
<evidence type="ECO:0000256" key="8">
    <source>
        <dbReference type="RuleBase" id="RU363058"/>
    </source>
</evidence>
<keyword evidence="10" id="KW-1185">Reference proteome</keyword>
<accession>A0ABY7F730</accession>
<evidence type="ECO:0000256" key="5">
    <source>
        <dbReference type="ARBA" id="ARBA00022692"/>
    </source>
</evidence>
<comment type="function">
    <text evidence="8">Sodium-phosphate symporter.</text>
</comment>
<feature type="transmembrane region" description="Helical" evidence="8">
    <location>
        <begin position="269"/>
        <end position="287"/>
    </location>
</feature>
<evidence type="ECO:0000256" key="4">
    <source>
        <dbReference type="ARBA" id="ARBA00022592"/>
    </source>
</evidence>
<dbReference type="PANTHER" id="PTHR11101:SF80">
    <property type="entry name" value="PHOSPHATE TRANSPORTER"/>
    <property type="match status" value="1"/>
</dbReference>
<dbReference type="EMBL" id="CP111021">
    <property type="protein sequence ID" value="WAR16596.1"/>
    <property type="molecule type" value="Genomic_DNA"/>
</dbReference>
<reference evidence="9" key="1">
    <citation type="submission" date="2022-11" db="EMBL/GenBank/DDBJ databases">
        <title>Centuries of genome instability and evolution in soft-shell clam transmissible cancer (bioRxiv).</title>
        <authorList>
            <person name="Hart S.F.M."/>
            <person name="Yonemitsu M.A."/>
            <person name="Giersch R.M."/>
            <person name="Beal B.F."/>
            <person name="Arriagada G."/>
            <person name="Davis B.W."/>
            <person name="Ostrander E.A."/>
            <person name="Goff S.P."/>
            <person name="Metzger M.J."/>
        </authorList>
    </citation>
    <scope>NUCLEOTIDE SEQUENCE</scope>
    <source>
        <strain evidence="9">MELC-2E11</strain>
        <tissue evidence="9">Siphon/mantle</tissue>
    </source>
</reference>
<dbReference type="InterPro" id="IPR001204">
    <property type="entry name" value="Phos_transporter"/>
</dbReference>
<name>A0ABY7F730_MYAAR</name>
<dbReference type="Pfam" id="PF01384">
    <property type="entry name" value="PHO4"/>
    <property type="match status" value="1"/>
</dbReference>
<evidence type="ECO:0000256" key="7">
    <source>
        <dbReference type="ARBA" id="ARBA00023136"/>
    </source>
</evidence>
<feature type="transmembrane region" description="Helical" evidence="8">
    <location>
        <begin position="364"/>
        <end position="387"/>
    </location>
</feature>
<feature type="transmembrane region" description="Helical" evidence="8">
    <location>
        <begin position="238"/>
        <end position="257"/>
    </location>
</feature>
<keyword evidence="6 8" id="KW-1133">Transmembrane helix</keyword>
<protein>
    <recommendedName>
        <fullName evidence="8">Phosphate transporter</fullName>
    </recommendedName>
</protein>
<gene>
    <name evidence="9" type="ORF">MAR_031190</name>
</gene>
<keyword evidence="3 8" id="KW-0813">Transport</keyword>